<comment type="caution">
    <text evidence="2">The sequence shown here is derived from an EMBL/GenBank/DDBJ whole genome shotgun (WGS) entry which is preliminary data.</text>
</comment>
<evidence type="ECO:0000313" key="3">
    <source>
        <dbReference type="Proteomes" id="UP001153269"/>
    </source>
</evidence>
<reference evidence="2" key="1">
    <citation type="submission" date="2020-03" db="EMBL/GenBank/DDBJ databases">
        <authorList>
            <person name="Weist P."/>
        </authorList>
    </citation>
    <scope>NUCLEOTIDE SEQUENCE</scope>
</reference>
<evidence type="ECO:0000313" key="2">
    <source>
        <dbReference type="EMBL" id="CAB1448022.1"/>
    </source>
</evidence>
<accession>A0A9N7V8Z2</accession>
<dbReference type="EMBL" id="CADEAL010003962">
    <property type="protein sequence ID" value="CAB1448022.1"/>
    <property type="molecule type" value="Genomic_DNA"/>
</dbReference>
<evidence type="ECO:0000256" key="1">
    <source>
        <dbReference type="SAM" id="MobiDB-lite"/>
    </source>
</evidence>
<gene>
    <name evidence="2" type="ORF">PLEPLA_LOCUS35686</name>
</gene>
<protein>
    <submittedName>
        <fullName evidence="2">Uncharacterized protein</fullName>
    </submittedName>
</protein>
<sequence>MQPASEEEKEKTTTSWVYGLSDDCQLCIWQTIWIRKSTCDPHTWSVTPLSYHTVILQEGYPHSPLSQRGVPQVRLPPFTTWIPPLKVPGAPCVRGAMKIPAKMAEQSSGVNLSLPVPLSRHFDVMAALCFVMWRSCQISVPVMALSARLLGLTEPVMELRLNKRVITLPVLDHTTLSYTGGGASILCAEGRGGGERVTLQPPSKRRCEQQEKPSDY</sequence>
<name>A0A9N7V8Z2_PLEPL</name>
<dbReference type="Proteomes" id="UP001153269">
    <property type="component" value="Unassembled WGS sequence"/>
</dbReference>
<dbReference type="AlphaFoldDB" id="A0A9N7V8Z2"/>
<proteinExistence type="predicted"/>
<feature type="region of interest" description="Disordered" evidence="1">
    <location>
        <begin position="193"/>
        <end position="216"/>
    </location>
</feature>
<keyword evidence="3" id="KW-1185">Reference proteome</keyword>
<organism evidence="2 3">
    <name type="scientific">Pleuronectes platessa</name>
    <name type="common">European plaice</name>
    <dbReference type="NCBI Taxonomy" id="8262"/>
    <lineage>
        <taxon>Eukaryota</taxon>
        <taxon>Metazoa</taxon>
        <taxon>Chordata</taxon>
        <taxon>Craniata</taxon>
        <taxon>Vertebrata</taxon>
        <taxon>Euteleostomi</taxon>
        <taxon>Actinopterygii</taxon>
        <taxon>Neopterygii</taxon>
        <taxon>Teleostei</taxon>
        <taxon>Neoteleostei</taxon>
        <taxon>Acanthomorphata</taxon>
        <taxon>Carangaria</taxon>
        <taxon>Pleuronectiformes</taxon>
        <taxon>Pleuronectoidei</taxon>
        <taxon>Pleuronectidae</taxon>
        <taxon>Pleuronectes</taxon>
    </lineage>
</organism>
<feature type="compositionally biased region" description="Basic and acidic residues" evidence="1">
    <location>
        <begin position="205"/>
        <end position="216"/>
    </location>
</feature>